<evidence type="ECO:0000313" key="4">
    <source>
        <dbReference type="EMBL" id="CAJ1382924.1"/>
    </source>
</evidence>
<dbReference type="InterPro" id="IPR029063">
    <property type="entry name" value="SAM-dependent_MTases_sf"/>
</dbReference>
<dbReference type="SUPFAM" id="SSF53335">
    <property type="entry name" value="S-adenosyl-L-methionine-dependent methyltransferases"/>
    <property type="match status" value="1"/>
</dbReference>
<dbReference type="GO" id="GO:0008168">
    <property type="term" value="F:methyltransferase activity"/>
    <property type="evidence" value="ECO:0007669"/>
    <property type="project" value="UniProtKB-KW"/>
</dbReference>
<dbReference type="Proteomes" id="UP001178507">
    <property type="component" value="Unassembled WGS sequence"/>
</dbReference>
<dbReference type="InterPro" id="IPR001525">
    <property type="entry name" value="C5_MeTfrase"/>
</dbReference>
<dbReference type="AlphaFoldDB" id="A0AA36IAZ4"/>
<proteinExistence type="predicted"/>
<keyword evidence="5" id="KW-1185">Reference proteome</keyword>
<evidence type="ECO:0000256" key="1">
    <source>
        <dbReference type="ARBA" id="ARBA00022603"/>
    </source>
</evidence>
<evidence type="ECO:0000256" key="2">
    <source>
        <dbReference type="ARBA" id="ARBA00022679"/>
    </source>
</evidence>
<dbReference type="EMBL" id="CAUJNA010000957">
    <property type="protein sequence ID" value="CAJ1382924.1"/>
    <property type="molecule type" value="Genomic_DNA"/>
</dbReference>
<reference evidence="4" key="1">
    <citation type="submission" date="2023-08" db="EMBL/GenBank/DDBJ databases">
        <authorList>
            <person name="Chen Y."/>
            <person name="Shah S."/>
            <person name="Dougan E. K."/>
            <person name="Thang M."/>
            <person name="Chan C."/>
        </authorList>
    </citation>
    <scope>NUCLEOTIDE SEQUENCE</scope>
</reference>
<feature type="region of interest" description="Disordered" evidence="3">
    <location>
        <begin position="380"/>
        <end position="401"/>
    </location>
</feature>
<dbReference type="Pfam" id="PF00145">
    <property type="entry name" value="DNA_methylase"/>
    <property type="match status" value="1"/>
</dbReference>
<keyword evidence="1" id="KW-0489">Methyltransferase</keyword>
<keyword evidence="2" id="KW-0808">Transferase</keyword>
<protein>
    <submittedName>
        <fullName evidence="4">Uncharacterized protein</fullName>
    </submittedName>
</protein>
<evidence type="ECO:0000256" key="3">
    <source>
        <dbReference type="SAM" id="MobiDB-lite"/>
    </source>
</evidence>
<accession>A0AA36IAZ4</accession>
<dbReference type="GO" id="GO:0032259">
    <property type="term" value="P:methylation"/>
    <property type="evidence" value="ECO:0007669"/>
    <property type="project" value="UniProtKB-KW"/>
</dbReference>
<sequence length="758" mass="82517">MPSRPREESDQDPLEDEVQRLSAFLARTGLAPAAPVVSNAEMVAVTPSAADSEQVDSMRVDILDIHVHVGDHCLASVILWNEGLPIRHFLASVRSFKPSAQAVAWTTKRLGHYVAQKWMKHEFKLKDGSGTVVPPVSALSEDDIEQLKGVPGVYEAYKGAQNLSFKVCAVSGSDIVISPTALAEFSAAPPSVKADLEELVAHHGRSYAEMLKGRLTPLPHVAPAERGGGQVGMDDPRVDPTDETPLPSTVAEELPSIESEQALRTSHVITVDCKSFDEKKVILLISNKGDVFLCCKDWACKSALRKDLMEVSTSTADTEDSNSKLKKGTFYMIAKDLLKATAAQKPLLIVNRDLKLEAGKPDSQKKMSLALSARAMHWQLRPDDDDGPAQSVEELSASDGPVKRPAEVAKKNDVKTAFGTTAVTVEQTQSIPNSHLLVGDGVAPARKAEDAVPEGKHRKTGDLAALANPLQCELACKAIECDDISALSPTPRSVVDEAGRSGSSFVEFVAYLARLALDSRPKFILVECVANLAKLRKAVQEQGTVVVSEKLKSLGYQGKWQVLNSKHFGVAQNRTRAWGIFAKLSSCSAQKVEDAWKLISRCHVMPEPLIIVLERCNVAKMAGQAVQKGAKGAKSSKWKQEHEQFREQKQIEKHELEGLALREKLLTLKLTDREVDVSLLKLAVFNRKKPLRQQAAVVGSVGDSIRFLQFHSCMGEEELAMVNLRDHLSVSEAQELCGNAFTGNIVIAALVAILLQMD</sequence>
<gene>
    <name evidence="4" type="ORF">EVOR1521_LOCUS10173</name>
</gene>
<organism evidence="4 5">
    <name type="scientific">Effrenium voratum</name>
    <dbReference type="NCBI Taxonomy" id="2562239"/>
    <lineage>
        <taxon>Eukaryota</taxon>
        <taxon>Sar</taxon>
        <taxon>Alveolata</taxon>
        <taxon>Dinophyceae</taxon>
        <taxon>Suessiales</taxon>
        <taxon>Symbiodiniaceae</taxon>
        <taxon>Effrenium</taxon>
    </lineage>
</organism>
<evidence type="ECO:0000313" key="5">
    <source>
        <dbReference type="Proteomes" id="UP001178507"/>
    </source>
</evidence>
<dbReference type="Gene3D" id="3.40.50.150">
    <property type="entry name" value="Vaccinia Virus protein VP39"/>
    <property type="match status" value="1"/>
</dbReference>
<name>A0AA36IAZ4_9DINO</name>
<comment type="caution">
    <text evidence="4">The sequence shown here is derived from an EMBL/GenBank/DDBJ whole genome shotgun (WGS) entry which is preliminary data.</text>
</comment>